<dbReference type="Pfam" id="PF01522">
    <property type="entry name" value="Polysacc_deac_1"/>
    <property type="match status" value="1"/>
</dbReference>
<dbReference type="Gene3D" id="3.20.20.370">
    <property type="entry name" value="Glycoside hydrolase/deacetylase"/>
    <property type="match status" value="1"/>
</dbReference>
<dbReference type="PANTHER" id="PTHR34216:SF3">
    <property type="entry name" value="POLY-BETA-1,6-N-ACETYL-D-GLUCOSAMINE N-DEACETYLASE"/>
    <property type="match status" value="1"/>
</dbReference>
<dbReference type="GO" id="GO:0016810">
    <property type="term" value="F:hydrolase activity, acting on carbon-nitrogen (but not peptide) bonds"/>
    <property type="evidence" value="ECO:0007669"/>
    <property type="project" value="InterPro"/>
</dbReference>
<dbReference type="Proteomes" id="UP000724672">
    <property type="component" value="Unassembled WGS sequence"/>
</dbReference>
<dbReference type="RefSeq" id="WP_203366308.1">
    <property type="nucleotide sequence ID" value="NZ_WSFT01000031.1"/>
</dbReference>
<evidence type="ECO:0000313" key="4">
    <source>
        <dbReference type="EMBL" id="MBS4538386.1"/>
    </source>
</evidence>
<evidence type="ECO:0000256" key="1">
    <source>
        <dbReference type="ARBA" id="ARBA00004613"/>
    </source>
</evidence>
<comment type="subcellular location">
    <subcellularLocation>
        <location evidence="1">Secreted</location>
    </subcellularLocation>
</comment>
<proteinExistence type="predicted"/>
<comment type="caution">
    <text evidence="4">The sequence shown here is derived from an EMBL/GenBank/DDBJ whole genome shotgun (WGS) entry which is preliminary data.</text>
</comment>
<dbReference type="GO" id="GO:0005576">
    <property type="term" value="C:extracellular region"/>
    <property type="evidence" value="ECO:0007669"/>
    <property type="project" value="UniProtKB-SubCell"/>
</dbReference>
<dbReference type="EMBL" id="WSFT01000031">
    <property type="protein sequence ID" value="MBS4538386.1"/>
    <property type="molecule type" value="Genomic_DNA"/>
</dbReference>
<evidence type="ECO:0000256" key="2">
    <source>
        <dbReference type="ARBA" id="ARBA00022729"/>
    </source>
</evidence>
<dbReference type="PANTHER" id="PTHR34216">
    <property type="match status" value="1"/>
</dbReference>
<name>A0A942Z6E4_9FIRM</name>
<dbReference type="InterPro" id="IPR051398">
    <property type="entry name" value="Polysacch_Deacetylase"/>
</dbReference>
<dbReference type="SUPFAM" id="SSF88713">
    <property type="entry name" value="Glycoside hydrolase/deacetylase"/>
    <property type="match status" value="1"/>
</dbReference>
<evidence type="ECO:0000259" key="3">
    <source>
        <dbReference type="PROSITE" id="PS51677"/>
    </source>
</evidence>
<organism evidence="4 5">
    <name type="scientific">Anaeromonas frigoriresistens</name>
    <dbReference type="NCBI Taxonomy" id="2683708"/>
    <lineage>
        <taxon>Bacteria</taxon>
        <taxon>Bacillati</taxon>
        <taxon>Bacillota</taxon>
        <taxon>Tissierellia</taxon>
        <taxon>Tissierellales</taxon>
        <taxon>Thermohalobacteraceae</taxon>
        <taxon>Anaeromonas</taxon>
    </lineage>
</organism>
<accession>A0A942Z6E4</accession>
<dbReference type="PROSITE" id="PS51677">
    <property type="entry name" value="NODB"/>
    <property type="match status" value="1"/>
</dbReference>
<gene>
    <name evidence="4" type="ORF">GOQ27_07910</name>
</gene>
<dbReference type="InterPro" id="IPR002509">
    <property type="entry name" value="NODB_dom"/>
</dbReference>
<keyword evidence="2" id="KW-0732">Signal</keyword>
<dbReference type="InterPro" id="IPR011330">
    <property type="entry name" value="Glyco_hydro/deAcase_b/a-brl"/>
</dbReference>
<dbReference type="GO" id="GO:0005975">
    <property type="term" value="P:carbohydrate metabolic process"/>
    <property type="evidence" value="ECO:0007669"/>
    <property type="project" value="InterPro"/>
</dbReference>
<evidence type="ECO:0000313" key="5">
    <source>
        <dbReference type="Proteomes" id="UP000724672"/>
    </source>
</evidence>
<protein>
    <submittedName>
        <fullName evidence="4">Polysaccharide deacetylase family protein</fullName>
    </submittedName>
</protein>
<dbReference type="AlphaFoldDB" id="A0A942Z6E4"/>
<reference evidence="4" key="1">
    <citation type="submission" date="2019-12" db="EMBL/GenBank/DDBJ databases">
        <title>Clostridiaceae gen. nov. sp. nov., isolated from sediment in Xinjiang, China.</title>
        <authorList>
            <person name="Zhang R."/>
        </authorList>
    </citation>
    <scope>NUCLEOTIDE SEQUENCE</scope>
    <source>
        <strain evidence="4">D2Q-11</strain>
    </source>
</reference>
<sequence length="249" mass="29667">MLGFNVLMYHEIVHKQDFDYNEYKGIKVQQDYQDVLPPVLFAYLEEFEKQIKYLFDEGYVTLTLKDVIDFYYNDKNLLEKSVLLTFDDMYKSILTRVYPILKKYNFHAIGFVVKDWIFDEKQDNSKTKSVCLSKEELEQMRDVFEYANHTKSLHTRMDGRAALETIDKISFLKDLRSCEEFVSTKNAFAYPFGVYTDENIDWLKEEGFMLAFTSEEGKNTKETNPYKLHRDGILLNYNLEKFKSILNYN</sequence>
<keyword evidence="5" id="KW-1185">Reference proteome</keyword>
<feature type="domain" description="NodB homology" evidence="3">
    <location>
        <begin position="80"/>
        <end position="249"/>
    </location>
</feature>